<feature type="compositionally biased region" description="Polar residues" evidence="1">
    <location>
        <begin position="203"/>
        <end position="221"/>
    </location>
</feature>
<protein>
    <submittedName>
        <fullName evidence="2">Uncharacterized protein</fullName>
    </submittedName>
</protein>
<comment type="caution">
    <text evidence="2">The sequence shown here is derived from an EMBL/GenBank/DDBJ whole genome shotgun (WGS) entry which is preliminary data.</text>
</comment>
<evidence type="ECO:0000313" key="2">
    <source>
        <dbReference type="EMBL" id="POW07005.1"/>
    </source>
</evidence>
<accession>A0A2S4VC14</accession>
<dbReference type="VEuPathDB" id="FungiDB:PSHT_16474"/>
<dbReference type="AlphaFoldDB" id="A0A2S4VC14"/>
<feature type="region of interest" description="Disordered" evidence="1">
    <location>
        <begin position="198"/>
        <end position="221"/>
    </location>
</feature>
<sequence>MSPNHIHLSTRSIEANKHWNLRAGLGRALGNAVKEVLLDVVQPVCGHGERLLIHTEDLNSSYDEANLVNPIRTKAVLEEWCPWEGEWDLFFLIIDLLASTHLYLAKEGTPINFTGFNLEDAITLLSLDFTPHPNSYCASTIWDTTMCHTTNYSQRDSQSQTQYKLSMHSHEEQSNSPCFHQHTQKHFGQLLSFRCKTQKKQDPPSSAWQVNVTQTPQSDEG</sequence>
<proteinExistence type="predicted"/>
<dbReference type="EMBL" id="PKSL01000079">
    <property type="protein sequence ID" value="POW07005.1"/>
    <property type="molecule type" value="Genomic_DNA"/>
</dbReference>
<dbReference type="VEuPathDB" id="FungiDB:PSTT_08594"/>
<gene>
    <name evidence="2" type="ORF">PSTT_08594</name>
</gene>
<name>A0A2S4VC14_9BASI</name>
<evidence type="ECO:0000256" key="1">
    <source>
        <dbReference type="SAM" id="MobiDB-lite"/>
    </source>
</evidence>
<dbReference type="Proteomes" id="UP000239156">
    <property type="component" value="Unassembled WGS sequence"/>
</dbReference>
<organism evidence="2 3">
    <name type="scientific">Puccinia striiformis</name>
    <dbReference type="NCBI Taxonomy" id="27350"/>
    <lineage>
        <taxon>Eukaryota</taxon>
        <taxon>Fungi</taxon>
        <taxon>Dikarya</taxon>
        <taxon>Basidiomycota</taxon>
        <taxon>Pucciniomycotina</taxon>
        <taxon>Pucciniomycetes</taxon>
        <taxon>Pucciniales</taxon>
        <taxon>Pucciniaceae</taxon>
        <taxon>Puccinia</taxon>
    </lineage>
</organism>
<evidence type="ECO:0000313" key="3">
    <source>
        <dbReference type="Proteomes" id="UP000239156"/>
    </source>
</evidence>
<keyword evidence="3" id="KW-1185">Reference proteome</keyword>
<reference evidence="2" key="1">
    <citation type="submission" date="2017-12" db="EMBL/GenBank/DDBJ databases">
        <title>Gene loss provides genomic basis for host adaptation in cereal stripe rust fungi.</title>
        <authorList>
            <person name="Xia C."/>
        </authorList>
    </citation>
    <scope>NUCLEOTIDE SEQUENCE [LARGE SCALE GENOMIC DNA]</scope>
    <source>
        <strain evidence="2">93-210</strain>
    </source>
</reference>